<accession>A0AAY4C9X1</accession>
<dbReference type="Proteomes" id="UP000694580">
    <property type="component" value="Chromosome 19"/>
</dbReference>
<reference evidence="1" key="3">
    <citation type="submission" date="2025-09" db="UniProtKB">
        <authorList>
            <consortium name="Ensembl"/>
        </authorList>
    </citation>
    <scope>IDENTIFICATION</scope>
</reference>
<dbReference type="AlphaFoldDB" id="A0AAY4C9X1"/>
<proteinExistence type="predicted"/>
<evidence type="ECO:0008006" key="3">
    <source>
        <dbReference type="Google" id="ProtNLM"/>
    </source>
</evidence>
<keyword evidence="2" id="KW-1185">Reference proteome</keyword>
<sequence length="69" mass="7945">MSNPRVLSSTTTAVMTVWSVMATKVHENENLLIIQNNFLFRTNDPRRLVLKLYVVHVHIVCCHERVVVA</sequence>
<protein>
    <recommendedName>
        <fullName evidence="3">Secreted protein</fullName>
    </recommendedName>
</protein>
<evidence type="ECO:0000313" key="1">
    <source>
        <dbReference type="Ensembl" id="ENSDCDP00010029386.1"/>
    </source>
</evidence>
<dbReference type="Ensembl" id="ENSDCDT00010036312.1">
    <property type="protein sequence ID" value="ENSDCDP00010029386.1"/>
    <property type="gene ID" value="ENSDCDG00010018597.1"/>
</dbReference>
<reference evidence="1" key="2">
    <citation type="submission" date="2025-08" db="UniProtKB">
        <authorList>
            <consortium name="Ensembl"/>
        </authorList>
    </citation>
    <scope>IDENTIFICATION</scope>
</reference>
<organism evidence="1 2">
    <name type="scientific">Denticeps clupeoides</name>
    <name type="common">denticle herring</name>
    <dbReference type="NCBI Taxonomy" id="299321"/>
    <lineage>
        <taxon>Eukaryota</taxon>
        <taxon>Metazoa</taxon>
        <taxon>Chordata</taxon>
        <taxon>Craniata</taxon>
        <taxon>Vertebrata</taxon>
        <taxon>Euteleostomi</taxon>
        <taxon>Actinopterygii</taxon>
        <taxon>Neopterygii</taxon>
        <taxon>Teleostei</taxon>
        <taxon>Clupei</taxon>
        <taxon>Clupeiformes</taxon>
        <taxon>Denticipitoidei</taxon>
        <taxon>Denticipitidae</taxon>
        <taxon>Denticeps</taxon>
    </lineage>
</organism>
<reference evidence="1 2" key="1">
    <citation type="submission" date="2020-06" db="EMBL/GenBank/DDBJ databases">
        <authorList>
            <consortium name="Wellcome Sanger Institute Data Sharing"/>
        </authorList>
    </citation>
    <scope>NUCLEOTIDE SEQUENCE [LARGE SCALE GENOMIC DNA]</scope>
</reference>
<evidence type="ECO:0000313" key="2">
    <source>
        <dbReference type="Proteomes" id="UP000694580"/>
    </source>
</evidence>
<name>A0AAY4C9X1_9TELE</name>